<evidence type="ECO:0000256" key="1">
    <source>
        <dbReference type="ARBA" id="ARBA00022729"/>
    </source>
</evidence>
<organism evidence="4 5">
    <name type="scientific">Antricoccus suffuscus</name>
    <dbReference type="NCBI Taxonomy" id="1629062"/>
    <lineage>
        <taxon>Bacteria</taxon>
        <taxon>Bacillati</taxon>
        <taxon>Actinomycetota</taxon>
        <taxon>Actinomycetes</taxon>
        <taxon>Geodermatophilales</taxon>
        <taxon>Antricoccaceae</taxon>
        <taxon>Antricoccus</taxon>
    </lineage>
</organism>
<dbReference type="OrthoDB" id="9796817at2"/>
<dbReference type="SUPFAM" id="SSF53850">
    <property type="entry name" value="Periplasmic binding protein-like II"/>
    <property type="match status" value="1"/>
</dbReference>
<evidence type="ECO:0000313" key="5">
    <source>
        <dbReference type="Proteomes" id="UP000237752"/>
    </source>
</evidence>
<dbReference type="Gene3D" id="3.40.190.10">
    <property type="entry name" value="Periplasmic binding protein-like II"/>
    <property type="match status" value="1"/>
</dbReference>
<comment type="caution">
    <text evidence="4">The sequence shown here is derived from an EMBL/GenBank/DDBJ whole genome shotgun (WGS) entry which is preliminary data.</text>
</comment>
<feature type="domain" description="Solute-binding protein family 5" evidence="3">
    <location>
        <begin position="91"/>
        <end position="440"/>
    </location>
</feature>
<sequence>MRRSSTLIVGVLAAAMVAAGCGAPSQKTQASDVSLESGIPLDKNFDPEAEFNWSFPVGTTSWDPILGSTGFDLPFLLPAYDRLVYLAPDGKFEPMLAESWDASADGKVLTFKLRADVTFSDGEPFNATAVKTNLDRAAGPGSMIKSQLHNVASVDVVDDLTVKVQLDGGMGAFLAAMSERPGMMASPKAIAAGNLAAAPVGVGPYIASEIVPGNSVTFTKTEGYWDPDAQRVAVMHYKAIPDDQTRLNALQSGELNGAYIAQKHVTPAKDAGLDVIGDVSPVLNYLAVNTSVKPFDDPKVRLAMNYAIDRVGIGEGLFEGLCTPQIQPFPSTSFAYNKDIGDGLDIWPHDPEKAKKLLKEAGYRDGFTFATVVTTVTAYVAEAEAIQDQLKEVGINMEIKPLPTVQLVDEFGISKVTPAVVTPTSSTVDPHTFMEGTMHPDARFNPGAQLSPKMVELIEKGAAPLDSKDRAPFYSDFMDLWIDEVPHVMPICVQHITQAYDDTVSNVQIYHSGVVDLRGVAVSKKD</sequence>
<dbReference type="PIRSF" id="PIRSF002741">
    <property type="entry name" value="MppA"/>
    <property type="match status" value="1"/>
</dbReference>
<dbReference type="PANTHER" id="PTHR30290">
    <property type="entry name" value="PERIPLASMIC BINDING COMPONENT OF ABC TRANSPORTER"/>
    <property type="match status" value="1"/>
</dbReference>
<dbReference type="InterPro" id="IPR030678">
    <property type="entry name" value="Peptide/Ni-bd"/>
</dbReference>
<dbReference type="Proteomes" id="UP000237752">
    <property type="component" value="Unassembled WGS sequence"/>
</dbReference>
<dbReference type="Gene3D" id="3.10.105.10">
    <property type="entry name" value="Dipeptide-binding Protein, Domain 3"/>
    <property type="match status" value="1"/>
</dbReference>
<name>A0A2T1A702_9ACTN</name>
<accession>A0A2T1A702</accession>
<protein>
    <submittedName>
        <fullName evidence="4">Peptide/nickel transport system substrate-binding protein</fullName>
    </submittedName>
</protein>
<dbReference type="GO" id="GO:1904680">
    <property type="term" value="F:peptide transmembrane transporter activity"/>
    <property type="evidence" value="ECO:0007669"/>
    <property type="project" value="TreeGrafter"/>
</dbReference>
<dbReference type="GO" id="GO:0043190">
    <property type="term" value="C:ATP-binding cassette (ABC) transporter complex"/>
    <property type="evidence" value="ECO:0007669"/>
    <property type="project" value="InterPro"/>
</dbReference>
<dbReference type="Pfam" id="PF00496">
    <property type="entry name" value="SBP_bac_5"/>
    <property type="match status" value="1"/>
</dbReference>
<reference evidence="4 5" key="1">
    <citation type="submission" date="2018-03" db="EMBL/GenBank/DDBJ databases">
        <title>Genomic Encyclopedia of Archaeal and Bacterial Type Strains, Phase II (KMG-II): from individual species to whole genera.</title>
        <authorList>
            <person name="Goeker M."/>
        </authorList>
    </citation>
    <scope>NUCLEOTIDE SEQUENCE [LARGE SCALE GENOMIC DNA]</scope>
    <source>
        <strain evidence="4 5">DSM 100065</strain>
    </source>
</reference>
<dbReference type="GO" id="GO:0015833">
    <property type="term" value="P:peptide transport"/>
    <property type="evidence" value="ECO:0007669"/>
    <property type="project" value="TreeGrafter"/>
</dbReference>
<dbReference type="PANTHER" id="PTHR30290:SF38">
    <property type="entry name" value="D,D-DIPEPTIDE-BINDING PERIPLASMIC PROTEIN DDPA-RELATED"/>
    <property type="match status" value="1"/>
</dbReference>
<dbReference type="Gene3D" id="3.90.76.10">
    <property type="entry name" value="Dipeptide-binding Protein, Domain 1"/>
    <property type="match status" value="1"/>
</dbReference>
<dbReference type="InterPro" id="IPR000914">
    <property type="entry name" value="SBP_5_dom"/>
</dbReference>
<feature type="signal peptide" evidence="2">
    <location>
        <begin position="1"/>
        <end position="19"/>
    </location>
</feature>
<gene>
    <name evidence="4" type="ORF">CLV47_101505</name>
</gene>
<proteinExistence type="predicted"/>
<dbReference type="RefSeq" id="WP_106347400.1">
    <property type="nucleotide sequence ID" value="NZ_PVUE01000001.1"/>
</dbReference>
<dbReference type="EMBL" id="PVUE01000001">
    <property type="protein sequence ID" value="PRZ44379.1"/>
    <property type="molecule type" value="Genomic_DNA"/>
</dbReference>
<evidence type="ECO:0000313" key="4">
    <source>
        <dbReference type="EMBL" id="PRZ44379.1"/>
    </source>
</evidence>
<keyword evidence="5" id="KW-1185">Reference proteome</keyword>
<dbReference type="PROSITE" id="PS51257">
    <property type="entry name" value="PROKAR_LIPOPROTEIN"/>
    <property type="match status" value="1"/>
</dbReference>
<dbReference type="InterPro" id="IPR039424">
    <property type="entry name" value="SBP_5"/>
</dbReference>
<evidence type="ECO:0000259" key="3">
    <source>
        <dbReference type="Pfam" id="PF00496"/>
    </source>
</evidence>
<evidence type="ECO:0000256" key="2">
    <source>
        <dbReference type="SAM" id="SignalP"/>
    </source>
</evidence>
<dbReference type="AlphaFoldDB" id="A0A2T1A702"/>
<keyword evidence="1 2" id="KW-0732">Signal</keyword>
<dbReference type="GO" id="GO:0042597">
    <property type="term" value="C:periplasmic space"/>
    <property type="evidence" value="ECO:0007669"/>
    <property type="project" value="UniProtKB-ARBA"/>
</dbReference>
<feature type="chain" id="PRO_5038596879" evidence="2">
    <location>
        <begin position="20"/>
        <end position="526"/>
    </location>
</feature>